<evidence type="ECO:0000256" key="14">
    <source>
        <dbReference type="SAM" id="MobiDB-lite"/>
    </source>
</evidence>
<evidence type="ECO:0000256" key="5">
    <source>
        <dbReference type="ARBA" id="ARBA00022692"/>
    </source>
</evidence>
<keyword evidence="7" id="KW-0406">Ion transport</keyword>
<name>A0A0P0RCP4_9BURK</name>
<dbReference type="Proteomes" id="UP000019146">
    <property type="component" value="Chromosome 1"/>
</dbReference>
<dbReference type="GO" id="GO:0015344">
    <property type="term" value="F:siderophore uptake transmembrane transporter activity"/>
    <property type="evidence" value="ECO:0007669"/>
    <property type="project" value="TreeGrafter"/>
</dbReference>
<gene>
    <name evidence="18" type="ORF">K788_0003309</name>
</gene>
<evidence type="ECO:0000256" key="10">
    <source>
        <dbReference type="ARBA" id="ARBA00023170"/>
    </source>
</evidence>
<sequence>MRIVSAALSARTRLSLACAAVFAVQPAWADESTTDRAVLDRPASDTSVSHPSVTNNSANSLTEPVSTLHAVSVTAARAAPAFAPGTPGVVETVTREQIDARNIVNTEDALKYAPNVMVRKRFTGDRNAVFAGRDFNELQSARGLVYADGLLLSNLLGSSYAYPPRWSLIAPDDIAQVEVLYGPFSALYPGNSIGSTVQITTRKPEKLEASLDTQFFTQHYDDAYGFSKNFGGNHQTAHIADRVGRFWYSLTLDRLENNSQPMQYASPSSTYNAKLGAPVAVTGAATDIGPNGQPRVIVGAQTMERTEQINESVRMGYAITDHVDATLTLGHWENHYKDRSDTFLTDAAGNPVYGGNVTIGGKNYTISPTAFSPANGDQENWLYALGLNGRLDSGWKLSGIVSAYDVSRDTLRSSTTAPPAAYGGGPGTIFYGDGTGWRTFDLKAESPLYAGHALTVGYHFDNYFLRNETYNTPDWLNGSPSTLASTYRGDTRTQALYGQDAWHFAPGWLATLGLRYERWDAYDGALGNGLSTFGYADRSANALSPKASVQWQATQDWLFRLSFATGTRFPSVAELFQGTISNNAIVNNNPGLKPEKAIDWDFTAERDVGVGVVRASVFQSDLRDSIYSQTTVSGSTTVTNISNVDRVRVRGVELAFSGQNVLLHGLDLDANVTATHSKILADAANPSYVGKRFPRIPVVRANLLANYHFTQQWQGSVGLRYSGRQYNTLDNSDINPDVYGGTSSFFVIDLKARYQVGKHWLASVGIDNVTDRRYYVFHPYPGRTFYGELKWML</sequence>
<evidence type="ECO:0000256" key="15">
    <source>
        <dbReference type="SAM" id="SignalP"/>
    </source>
</evidence>
<dbReference type="InterPro" id="IPR036942">
    <property type="entry name" value="Beta-barrel_TonB_sf"/>
</dbReference>
<proteinExistence type="inferred from homology"/>
<dbReference type="GO" id="GO:0009279">
    <property type="term" value="C:cell outer membrane"/>
    <property type="evidence" value="ECO:0007669"/>
    <property type="project" value="UniProtKB-SubCell"/>
</dbReference>
<evidence type="ECO:0000259" key="16">
    <source>
        <dbReference type="Pfam" id="PF00593"/>
    </source>
</evidence>
<comment type="subcellular location">
    <subcellularLocation>
        <location evidence="1 12">Cell outer membrane</location>
        <topology evidence="1 12">Multi-pass membrane protein</topology>
    </subcellularLocation>
</comment>
<evidence type="ECO:0000256" key="8">
    <source>
        <dbReference type="ARBA" id="ARBA00023077"/>
    </source>
</evidence>
<dbReference type="CDD" id="cd01347">
    <property type="entry name" value="ligand_gated_channel"/>
    <property type="match status" value="1"/>
</dbReference>
<dbReference type="Pfam" id="PF00593">
    <property type="entry name" value="TonB_dep_Rec_b-barrel"/>
    <property type="match status" value="1"/>
</dbReference>
<dbReference type="InterPro" id="IPR000531">
    <property type="entry name" value="Beta-barrel_TonB"/>
</dbReference>
<evidence type="ECO:0000256" key="12">
    <source>
        <dbReference type="PROSITE-ProRule" id="PRU01360"/>
    </source>
</evidence>
<dbReference type="InterPro" id="IPR012910">
    <property type="entry name" value="Plug_dom"/>
</dbReference>
<evidence type="ECO:0000256" key="11">
    <source>
        <dbReference type="ARBA" id="ARBA00023237"/>
    </source>
</evidence>
<evidence type="ECO:0000256" key="4">
    <source>
        <dbReference type="ARBA" id="ARBA00022452"/>
    </source>
</evidence>
<dbReference type="AlphaFoldDB" id="A0A0P0RCP4"/>
<dbReference type="InterPro" id="IPR039426">
    <property type="entry name" value="TonB-dep_rcpt-like"/>
</dbReference>
<keyword evidence="6 15" id="KW-0732">Signal</keyword>
<dbReference type="GeneID" id="69970109"/>
<feature type="compositionally biased region" description="Basic and acidic residues" evidence="14">
    <location>
        <begin position="33"/>
        <end position="43"/>
    </location>
</feature>
<feature type="signal peptide" evidence="15">
    <location>
        <begin position="1"/>
        <end position="29"/>
    </location>
</feature>
<dbReference type="Gene3D" id="2.40.170.20">
    <property type="entry name" value="TonB-dependent receptor, beta-barrel domain"/>
    <property type="match status" value="1"/>
</dbReference>
<feature type="chain" id="PRO_5006054145" evidence="15">
    <location>
        <begin position="30"/>
        <end position="793"/>
    </location>
</feature>
<feature type="region of interest" description="Disordered" evidence="14">
    <location>
        <begin position="33"/>
        <end position="60"/>
    </location>
</feature>
<dbReference type="RefSeq" id="WP_035989905.1">
    <property type="nucleotide sequence ID" value="NZ_CP012746.1"/>
</dbReference>
<evidence type="ECO:0000256" key="9">
    <source>
        <dbReference type="ARBA" id="ARBA00023136"/>
    </source>
</evidence>
<comment type="similarity">
    <text evidence="2 12 13">Belongs to the TonB-dependent receptor family.</text>
</comment>
<keyword evidence="10 18" id="KW-0675">Receptor</keyword>
<keyword evidence="8 13" id="KW-0798">TonB box</keyword>
<dbReference type="GO" id="GO:0044718">
    <property type="term" value="P:siderophore transmembrane transport"/>
    <property type="evidence" value="ECO:0007669"/>
    <property type="project" value="TreeGrafter"/>
</dbReference>
<keyword evidence="3 12" id="KW-0813">Transport</keyword>
<evidence type="ECO:0000256" key="7">
    <source>
        <dbReference type="ARBA" id="ARBA00023065"/>
    </source>
</evidence>
<dbReference type="SUPFAM" id="SSF56935">
    <property type="entry name" value="Porins"/>
    <property type="match status" value="1"/>
</dbReference>
<feature type="compositionally biased region" description="Polar residues" evidence="14">
    <location>
        <begin position="44"/>
        <end position="60"/>
    </location>
</feature>
<evidence type="ECO:0000313" key="18">
    <source>
        <dbReference type="EMBL" id="ALL66107.1"/>
    </source>
</evidence>
<evidence type="ECO:0000256" key="13">
    <source>
        <dbReference type="RuleBase" id="RU003357"/>
    </source>
</evidence>
<dbReference type="PROSITE" id="PS52016">
    <property type="entry name" value="TONB_DEPENDENT_REC_3"/>
    <property type="match status" value="1"/>
</dbReference>
<evidence type="ECO:0000256" key="2">
    <source>
        <dbReference type="ARBA" id="ARBA00009810"/>
    </source>
</evidence>
<feature type="domain" description="TonB-dependent receptor plug" evidence="17">
    <location>
        <begin position="86"/>
        <end position="195"/>
    </location>
</feature>
<dbReference type="KEGG" id="bcai:K788_0003309"/>
<organism evidence="18 19">
    <name type="scientific">Paraburkholderia caribensis MBA4</name>
    <dbReference type="NCBI Taxonomy" id="1323664"/>
    <lineage>
        <taxon>Bacteria</taxon>
        <taxon>Pseudomonadati</taxon>
        <taxon>Pseudomonadota</taxon>
        <taxon>Betaproteobacteria</taxon>
        <taxon>Burkholderiales</taxon>
        <taxon>Burkholderiaceae</taxon>
        <taxon>Paraburkholderia</taxon>
    </lineage>
</organism>
<evidence type="ECO:0000313" key="19">
    <source>
        <dbReference type="Proteomes" id="UP000019146"/>
    </source>
</evidence>
<reference evidence="18 19" key="1">
    <citation type="journal article" date="2014" name="Genome Announc.">
        <title>Draft Genome Sequence of the Haloacid-Degrading Burkholderia caribensis Strain MBA4.</title>
        <authorList>
            <person name="Pan Y."/>
            <person name="Kong K.F."/>
            <person name="Tsang J.S."/>
        </authorList>
    </citation>
    <scope>NUCLEOTIDE SEQUENCE [LARGE SCALE GENOMIC DNA]</scope>
    <source>
        <strain evidence="18 19">MBA4</strain>
    </source>
</reference>
<dbReference type="EMBL" id="CP012746">
    <property type="protein sequence ID" value="ALL66107.1"/>
    <property type="molecule type" value="Genomic_DNA"/>
</dbReference>
<feature type="domain" description="TonB-dependent receptor-like beta-barrel" evidence="16">
    <location>
        <begin position="339"/>
        <end position="769"/>
    </location>
</feature>
<accession>A0A0P0RCP4</accession>
<evidence type="ECO:0000259" key="17">
    <source>
        <dbReference type="Pfam" id="PF07715"/>
    </source>
</evidence>
<keyword evidence="9 12" id="KW-0472">Membrane</keyword>
<evidence type="ECO:0000256" key="6">
    <source>
        <dbReference type="ARBA" id="ARBA00022729"/>
    </source>
</evidence>
<keyword evidence="4 12" id="KW-1134">Transmembrane beta strand</keyword>
<evidence type="ECO:0000256" key="3">
    <source>
        <dbReference type="ARBA" id="ARBA00022448"/>
    </source>
</evidence>
<keyword evidence="11 12" id="KW-0998">Cell outer membrane</keyword>
<dbReference type="PANTHER" id="PTHR30069:SF53">
    <property type="entry name" value="COLICIN I RECEPTOR-RELATED"/>
    <property type="match status" value="1"/>
</dbReference>
<dbReference type="Gene3D" id="2.170.130.10">
    <property type="entry name" value="TonB-dependent receptor, plug domain"/>
    <property type="match status" value="1"/>
</dbReference>
<keyword evidence="5 12" id="KW-0812">Transmembrane</keyword>
<dbReference type="InterPro" id="IPR037066">
    <property type="entry name" value="Plug_dom_sf"/>
</dbReference>
<dbReference type="PANTHER" id="PTHR30069">
    <property type="entry name" value="TONB-DEPENDENT OUTER MEMBRANE RECEPTOR"/>
    <property type="match status" value="1"/>
</dbReference>
<dbReference type="Pfam" id="PF07715">
    <property type="entry name" value="Plug"/>
    <property type="match status" value="1"/>
</dbReference>
<evidence type="ECO:0000256" key="1">
    <source>
        <dbReference type="ARBA" id="ARBA00004571"/>
    </source>
</evidence>
<protein>
    <submittedName>
        <fullName evidence="18">TonB-dependent receptor</fullName>
    </submittedName>
</protein>